<dbReference type="RefSeq" id="WP_061273215.1">
    <property type="nucleotide sequence ID" value="NZ_CBCRXN010000003.1"/>
</dbReference>
<dbReference type="PANTHER" id="PTHR42663">
    <property type="entry name" value="HYDROLASE C777.06C-RELATED-RELATED"/>
    <property type="match status" value="1"/>
</dbReference>
<sequence>MDMIILGCGGSSGVPMLGGPDGAGDWGECDPTEPRNRRTRASVLIDDGPGRRLLVDTGPDLRAQFLAQRIGMIDAVVYTHAHADHILGLDELRAINRIINGPIPIYGTAAVLDEIRTRFDYAFRPWTPPAIFRPIFDVNVVSLPSTHVIAGMEVQLFAQTHGRTETLGLRAGPMAYCTDVAEMDEHALAVLHGVDTWVVDCFQRATHPSHGWLERVLQWREVIQPRRTVLTHMGPDMDWAWMQANLPAGVEAAYDGLRLTA</sequence>
<organism evidence="1 2">
    <name type="scientific">Komagataeibacter xylinus</name>
    <name type="common">Gluconacetobacter xylinus</name>
    <dbReference type="NCBI Taxonomy" id="28448"/>
    <lineage>
        <taxon>Bacteria</taxon>
        <taxon>Pseudomonadati</taxon>
        <taxon>Pseudomonadota</taxon>
        <taxon>Alphaproteobacteria</taxon>
        <taxon>Acetobacterales</taxon>
        <taxon>Acetobacteraceae</taxon>
        <taxon>Komagataeibacter</taxon>
    </lineage>
</organism>
<dbReference type="SUPFAM" id="SSF56281">
    <property type="entry name" value="Metallo-hydrolase/oxidoreductase"/>
    <property type="match status" value="1"/>
</dbReference>
<dbReference type="Pfam" id="PF12706">
    <property type="entry name" value="Lactamase_B_2"/>
    <property type="match status" value="1"/>
</dbReference>
<accession>A0A318PMT4</accession>
<dbReference type="InterPro" id="IPR036866">
    <property type="entry name" value="RibonucZ/Hydroxyglut_hydro"/>
</dbReference>
<dbReference type="CDD" id="cd16279">
    <property type="entry name" value="metallo-hydrolase-like_MBL-fold"/>
    <property type="match status" value="1"/>
</dbReference>
<reference evidence="1 2" key="1">
    <citation type="submission" date="2017-07" db="EMBL/GenBank/DDBJ databases">
        <title>A draft genome sequence of Komagataeibacter xylinus LMG 1515.</title>
        <authorList>
            <person name="Skraban J."/>
            <person name="Cleenwerck I."/>
            <person name="Vandamme P."/>
            <person name="Trcek J."/>
        </authorList>
    </citation>
    <scope>NUCLEOTIDE SEQUENCE [LARGE SCALE GENOMIC DNA]</scope>
    <source>
        <strain evidence="1 2">LMG 1515</strain>
    </source>
</reference>
<name>A0A318PMT4_KOMXY</name>
<dbReference type="PANTHER" id="PTHR42663:SF6">
    <property type="entry name" value="HYDROLASE C777.06C-RELATED"/>
    <property type="match status" value="1"/>
</dbReference>
<gene>
    <name evidence="1" type="ORF">CFR75_06350</name>
</gene>
<evidence type="ECO:0000313" key="1">
    <source>
        <dbReference type="EMBL" id="PYD57433.1"/>
    </source>
</evidence>
<dbReference type="SMART" id="SM00849">
    <property type="entry name" value="Lactamase_B"/>
    <property type="match status" value="1"/>
</dbReference>
<dbReference type="EMBL" id="NKUC01000009">
    <property type="protein sequence ID" value="PYD57433.1"/>
    <property type="molecule type" value="Genomic_DNA"/>
</dbReference>
<keyword evidence="1" id="KW-0378">Hydrolase</keyword>
<dbReference type="GO" id="GO:0016787">
    <property type="term" value="F:hydrolase activity"/>
    <property type="evidence" value="ECO:0007669"/>
    <property type="project" value="UniProtKB-KW"/>
</dbReference>
<dbReference type="AlphaFoldDB" id="A0A318PMT4"/>
<evidence type="ECO:0000313" key="2">
    <source>
        <dbReference type="Proteomes" id="UP000248257"/>
    </source>
</evidence>
<proteinExistence type="predicted"/>
<protein>
    <submittedName>
        <fullName evidence="1">MBL fold metallo-hydrolase</fullName>
    </submittedName>
</protein>
<keyword evidence="2" id="KW-1185">Reference proteome</keyword>
<dbReference type="STRING" id="1220579.GCA_001571345_01279"/>
<dbReference type="Proteomes" id="UP000248257">
    <property type="component" value="Unassembled WGS sequence"/>
</dbReference>
<dbReference type="InterPro" id="IPR001279">
    <property type="entry name" value="Metallo-B-lactamas"/>
</dbReference>
<dbReference type="OrthoDB" id="9781189at2"/>
<comment type="caution">
    <text evidence="1">The sequence shown here is derived from an EMBL/GenBank/DDBJ whole genome shotgun (WGS) entry which is preliminary data.</text>
</comment>
<dbReference type="Gene3D" id="3.60.15.10">
    <property type="entry name" value="Ribonuclease Z/Hydroxyacylglutathione hydrolase-like"/>
    <property type="match status" value="1"/>
</dbReference>